<dbReference type="Proteomes" id="UP000177320">
    <property type="component" value="Unassembled WGS sequence"/>
</dbReference>
<feature type="compositionally biased region" description="Low complexity" evidence="1">
    <location>
        <begin position="45"/>
        <end position="57"/>
    </location>
</feature>
<protein>
    <submittedName>
        <fullName evidence="2">Uncharacterized protein</fullName>
    </submittedName>
</protein>
<dbReference type="EMBL" id="MFNA01000029">
    <property type="protein sequence ID" value="OGG92002.1"/>
    <property type="molecule type" value="Genomic_DNA"/>
</dbReference>
<evidence type="ECO:0000313" key="2">
    <source>
        <dbReference type="EMBL" id="OGG92002.1"/>
    </source>
</evidence>
<evidence type="ECO:0000256" key="1">
    <source>
        <dbReference type="SAM" id="MobiDB-lite"/>
    </source>
</evidence>
<dbReference type="AlphaFoldDB" id="A0A1F6G1K2"/>
<gene>
    <name evidence="2" type="ORF">A3H03_00395</name>
</gene>
<evidence type="ECO:0000313" key="3">
    <source>
        <dbReference type="Proteomes" id="UP000177320"/>
    </source>
</evidence>
<dbReference type="Gene3D" id="3.30.700.10">
    <property type="entry name" value="Glycoprotein, Type 4 Pilin"/>
    <property type="match status" value="1"/>
</dbReference>
<feature type="compositionally biased region" description="Polar residues" evidence="1">
    <location>
        <begin position="35"/>
        <end position="44"/>
    </location>
</feature>
<feature type="region of interest" description="Disordered" evidence="1">
    <location>
        <begin position="35"/>
        <end position="57"/>
    </location>
</feature>
<reference evidence="2 3" key="1">
    <citation type="journal article" date="2016" name="Nat. Commun.">
        <title>Thousands of microbial genomes shed light on interconnected biogeochemical processes in an aquifer system.</title>
        <authorList>
            <person name="Anantharaman K."/>
            <person name="Brown C.T."/>
            <person name="Hug L.A."/>
            <person name="Sharon I."/>
            <person name="Castelle C.J."/>
            <person name="Probst A.J."/>
            <person name="Thomas B.C."/>
            <person name="Singh A."/>
            <person name="Wilkins M.J."/>
            <person name="Karaoz U."/>
            <person name="Brodie E.L."/>
            <person name="Williams K.H."/>
            <person name="Hubbard S.S."/>
            <person name="Banfield J.F."/>
        </authorList>
    </citation>
    <scope>NUCLEOTIDE SEQUENCE [LARGE SCALE GENOMIC DNA]</scope>
</reference>
<comment type="caution">
    <text evidence="2">The sequence shown here is derived from an EMBL/GenBank/DDBJ whole genome shotgun (WGS) entry which is preliminary data.</text>
</comment>
<organism evidence="2 3">
    <name type="scientific">Candidatus Kuenenbacteria bacterium RIFCSPLOWO2_12_FULL_42_13</name>
    <dbReference type="NCBI Taxonomy" id="1798565"/>
    <lineage>
        <taxon>Bacteria</taxon>
        <taxon>Candidatus Kueneniibacteriota</taxon>
    </lineage>
</organism>
<accession>A0A1F6G1K2</accession>
<sequence length="342" mass="39199">MKKSAIILITLAFIVLGVVLGYLIWPKQLANNGQPNTNQPAVNQPITNNPEPTATTTEPEIITTDIDTSEWQTYRNEEYGFEVKYPGEWMVNTGRQKNIILTSPDYITVKSGGTNFLGEIYISIIDNNEGLDTEELFNSFDDTSSFWFSKYRYQRRAADGIEEIVFDHLKEAGTDYYRDITILNNKAFVLTVNYIYMYPDNSIKMIFNNIISAMNFPVIDFEYNAAQSRDTTRIAEVKQTQTALELYYVYYGSYPIVNNGVVLGETYNVLCDNGFRTSKDYCLKVYKEFKQDPLGGLDNYYIVYRSTEGGKNYQINFKLETDTSGDFKAGEWFANIKGIFPN</sequence>
<proteinExistence type="predicted"/>
<name>A0A1F6G1K2_9BACT</name>